<accession>A0ABR8TVL6</accession>
<feature type="region of interest" description="Disordered" evidence="1">
    <location>
        <begin position="1"/>
        <end position="31"/>
    </location>
</feature>
<dbReference type="SUPFAM" id="SSF51182">
    <property type="entry name" value="RmlC-like cupins"/>
    <property type="match status" value="1"/>
</dbReference>
<evidence type="ECO:0000313" key="3">
    <source>
        <dbReference type="EMBL" id="MBD7979826.1"/>
    </source>
</evidence>
<feature type="domain" description="Cupin type-2" evidence="2">
    <location>
        <begin position="39"/>
        <end position="100"/>
    </location>
</feature>
<dbReference type="Proteomes" id="UP000655570">
    <property type="component" value="Unassembled WGS sequence"/>
</dbReference>
<evidence type="ECO:0000313" key="4">
    <source>
        <dbReference type="Proteomes" id="UP000655570"/>
    </source>
</evidence>
<dbReference type="InterPro" id="IPR013096">
    <property type="entry name" value="Cupin_2"/>
</dbReference>
<dbReference type="Gene3D" id="2.60.120.10">
    <property type="entry name" value="Jelly Rolls"/>
    <property type="match status" value="1"/>
</dbReference>
<dbReference type="Pfam" id="PF07883">
    <property type="entry name" value="Cupin_2"/>
    <property type="match status" value="1"/>
</dbReference>
<sequence length="129" mass="13196">MSDLKIARSDTRVTETPNASMTTLASPTQGGTTTVSLWRVSMRAGQQGPQHSFDGEQAWHVLDGAATVAVDDETVDLSAGDTVVLHAGAARRVSTVSGAEFVVTGLAGALATPISPEGPGEPVSPPWIG</sequence>
<name>A0ABR8TVL6_9CELL</name>
<dbReference type="InterPro" id="IPR014710">
    <property type="entry name" value="RmlC-like_jellyroll"/>
</dbReference>
<evidence type="ECO:0000256" key="1">
    <source>
        <dbReference type="SAM" id="MobiDB-lite"/>
    </source>
</evidence>
<feature type="compositionally biased region" description="Polar residues" evidence="1">
    <location>
        <begin position="14"/>
        <end position="31"/>
    </location>
</feature>
<feature type="compositionally biased region" description="Basic and acidic residues" evidence="1">
    <location>
        <begin position="1"/>
        <end position="13"/>
    </location>
</feature>
<dbReference type="RefSeq" id="WP_191801196.1">
    <property type="nucleotide sequence ID" value="NZ_JACSQF010000003.1"/>
</dbReference>
<dbReference type="EMBL" id="JACSQF010000003">
    <property type="protein sequence ID" value="MBD7979826.1"/>
    <property type="molecule type" value="Genomic_DNA"/>
</dbReference>
<evidence type="ECO:0000259" key="2">
    <source>
        <dbReference type="Pfam" id="PF07883"/>
    </source>
</evidence>
<proteinExistence type="predicted"/>
<comment type="caution">
    <text evidence="3">The sequence shown here is derived from an EMBL/GenBank/DDBJ whole genome shotgun (WGS) entry which is preliminary data.</text>
</comment>
<organism evidence="3 4">
    <name type="scientific">Oerskovia merdavium</name>
    <dbReference type="NCBI Taxonomy" id="2762227"/>
    <lineage>
        <taxon>Bacteria</taxon>
        <taxon>Bacillati</taxon>
        <taxon>Actinomycetota</taxon>
        <taxon>Actinomycetes</taxon>
        <taxon>Micrococcales</taxon>
        <taxon>Cellulomonadaceae</taxon>
        <taxon>Oerskovia</taxon>
    </lineage>
</organism>
<keyword evidence="4" id="KW-1185">Reference proteome</keyword>
<protein>
    <submittedName>
        <fullName evidence="3">Cupin domain-containing protein</fullName>
    </submittedName>
</protein>
<reference evidence="3 4" key="1">
    <citation type="submission" date="2020-08" db="EMBL/GenBank/DDBJ databases">
        <title>A Genomic Blueprint of the Chicken Gut Microbiome.</title>
        <authorList>
            <person name="Gilroy R."/>
            <person name="Ravi A."/>
            <person name="Getino M."/>
            <person name="Pursley I."/>
            <person name="Horton D.L."/>
            <person name="Alikhan N.-F."/>
            <person name="Baker D."/>
            <person name="Gharbi K."/>
            <person name="Hall N."/>
            <person name="Watson M."/>
            <person name="Adriaenssens E.M."/>
            <person name="Foster-Nyarko E."/>
            <person name="Jarju S."/>
            <person name="Secka A."/>
            <person name="Antonio M."/>
            <person name="Oren A."/>
            <person name="Chaudhuri R."/>
            <person name="La Ragione R.M."/>
            <person name="Hildebrand F."/>
            <person name="Pallen M.J."/>
        </authorList>
    </citation>
    <scope>NUCLEOTIDE SEQUENCE [LARGE SCALE GENOMIC DNA]</scope>
    <source>
        <strain evidence="3 4">Sa2CUA9</strain>
    </source>
</reference>
<dbReference type="InterPro" id="IPR011051">
    <property type="entry name" value="RmlC_Cupin_sf"/>
</dbReference>
<gene>
    <name evidence="3" type="ORF">H9641_03715</name>
</gene>